<keyword evidence="5" id="KW-0493">Microtubule</keyword>
<feature type="compositionally biased region" description="Basic and acidic residues" evidence="10">
    <location>
        <begin position="123"/>
        <end position="138"/>
    </location>
</feature>
<organism evidence="11 12">
    <name type="scientific">Edaphochlamys debaryana</name>
    <dbReference type="NCBI Taxonomy" id="47281"/>
    <lineage>
        <taxon>Eukaryota</taxon>
        <taxon>Viridiplantae</taxon>
        <taxon>Chlorophyta</taxon>
        <taxon>core chlorophytes</taxon>
        <taxon>Chlorophyceae</taxon>
        <taxon>CS clade</taxon>
        <taxon>Chlamydomonadales</taxon>
        <taxon>Chlamydomonadales incertae sedis</taxon>
        <taxon>Edaphochlamys</taxon>
    </lineage>
</organism>
<feature type="coiled-coil region" evidence="9">
    <location>
        <begin position="792"/>
        <end position="829"/>
    </location>
</feature>
<reference evidence="11" key="1">
    <citation type="journal article" date="2020" name="bioRxiv">
        <title>Comparative genomics of Chlamydomonas.</title>
        <authorList>
            <person name="Craig R.J."/>
            <person name="Hasan A.R."/>
            <person name="Ness R.W."/>
            <person name="Keightley P.D."/>
        </authorList>
    </citation>
    <scope>NUCLEOTIDE SEQUENCE</scope>
    <source>
        <strain evidence="11">CCAP 11/70</strain>
    </source>
</reference>
<feature type="compositionally biased region" description="Pro residues" evidence="10">
    <location>
        <begin position="739"/>
        <end position="749"/>
    </location>
</feature>
<feature type="region of interest" description="Disordered" evidence="10">
    <location>
        <begin position="369"/>
        <end position="402"/>
    </location>
</feature>
<feature type="compositionally biased region" description="Low complexity" evidence="10">
    <location>
        <begin position="158"/>
        <end position="174"/>
    </location>
</feature>
<dbReference type="PANTHER" id="PTHR34031">
    <property type="entry name" value="CENTROSOMAL PROTEIN OF 162 KDA"/>
    <property type="match status" value="1"/>
</dbReference>
<name>A0A836BNJ5_9CHLO</name>
<feature type="compositionally biased region" description="Gly residues" evidence="10">
    <location>
        <begin position="225"/>
        <end position="236"/>
    </location>
</feature>
<comment type="subcellular location">
    <subcellularLocation>
        <location evidence="1">Cytoplasm</location>
        <location evidence="1">Cytoskeleton</location>
        <location evidence="1">Microtubule organizing center</location>
        <location evidence="1">Centrosome</location>
        <location evidence="1">Centriole</location>
    </subcellularLocation>
</comment>
<proteinExistence type="inferred from homology"/>
<feature type="coiled-coil region" evidence="9">
    <location>
        <begin position="1125"/>
        <end position="1162"/>
    </location>
</feature>
<feature type="compositionally biased region" description="Low complexity" evidence="10">
    <location>
        <begin position="33"/>
        <end position="42"/>
    </location>
</feature>
<comment type="similarity">
    <text evidence="2">Belongs to the CEP162 family.</text>
</comment>
<feature type="compositionally biased region" description="Pro residues" evidence="10">
    <location>
        <begin position="210"/>
        <end position="220"/>
    </location>
</feature>
<feature type="region of interest" description="Disordered" evidence="10">
    <location>
        <begin position="1"/>
        <end position="263"/>
    </location>
</feature>
<feature type="compositionally biased region" description="Basic and acidic residues" evidence="10">
    <location>
        <begin position="76"/>
        <end position="90"/>
    </location>
</feature>
<keyword evidence="7 9" id="KW-0175">Coiled coil</keyword>
<dbReference type="EMBL" id="JAEHOE010000198">
    <property type="protein sequence ID" value="KAG2482892.1"/>
    <property type="molecule type" value="Genomic_DNA"/>
</dbReference>
<feature type="compositionally biased region" description="Polar residues" evidence="10">
    <location>
        <begin position="1"/>
        <end position="15"/>
    </location>
</feature>
<protein>
    <recommendedName>
        <fullName evidence="3">Centrosomal protein of 162 kDa</fullName>
    </recommendedName>
</protein>
<feature type="compositionally biased region" description="Low complexity" evidence="10">
    <location>
        <begin position="194"/>
        <end position="209"/>
    </location>
</feature>
<feature type="compositionally biased region" description="Pro residues" evidence="10">
    <location>
        <begin position="181"/>
        <end position="193"/>
    </location>
</feature>
<feature type="region of interest" description="Disordered" evidence="10">
    <location>
        <begin position="837"/>
        <end position="908"/>
    </location>
</feature>
<keyword evidence="12" id="KW-1185">Reference proteome</keyword>
<feature type="compositionally biased region" description="Acidic residues" evidence="10">
    <location>
        <begin position="19"/>
        <end position="32"/>
    </location>
</feature>
<evidence type="ECO:0000256" key="2">
    <source>
        <dbReference type="ARBA" id="ARBA00009485"/>
    </source>
</evidence>
<feature type="coiled-coil region" evidence="9">
    <location>
        <begin position="647"/>
        <end position="734"/>
    </location>
</feature>
<comment type="caution">
    <text evidence="11">The sequence shown here is derived from an EMBL/GenBank/DDBJ whole genome shotgun (WGS) entry which is preliminary data.</text>
</comment>
<dbReference type="PANTHER" id="PTHR34031:SF1">
    <property type="entry name" value="CENTROSOMAL PROTEIN OF 162 KDA"/>
    <property type="match status" value="1"/>
</dbReference>
<feature type="region of interest" description="Disordered" evidence="10">
    <location>
        <begin position="736"/>
        <end position="784"/>
    </location>
</feature>
<feature type="coiled-coil region" evidence="9">
    <location>
        <begin position="474"/>
        <end position="552"/>
    </location>
</feature>
<keyword evidence="4" id="KW-0963">Cytoplasm</keyword>
<evidence type="ECO:0000256" key="9">
    <source>
        <dbReference type="SAM" id="Coils"/>
    </source>
</evidence>
<dbReference type="GO" id="GO:0005879">
    <property type="term" value="C:axonemal microtubule"/>
    <property type="evidence" value="ECO:0007669"/>
    <property type="project" value="TreeGrafter"/>
</dbReference>
<evidence type="ECO:0000256" key="7">
    <source>
        <dbReference type="ARBA" id="ARBA00023054"/>
    </source>
</evidence>
<evidence type="ECO:0000313" key="12">
    <source>
        <dbReference type="Proteomes" id="UP000612055"/>
    </source>
</evidence>
<gene>
    <name evidence="11" type="ORF">HYH03_018235</name>
</gene>
<evidence type="ECO:0000256" key="6">
    <source>
        <dbReference type="ARBA" id="ARBA00022794"/>
    </source>
</evidence>
<dbReference type="GO" id="GO:0060271">
    <property type="term" value="P:cilium assembly"/>
    <property type="evidence" value="ECO:0007669"/>
    <property type="project" value="TreeGrafter"/>
</dbReference>
<evidence type="ECO:0000256" key="10">
    <source>
        <dbReference type="SAM" id="MobiDB-lite"/>
    </source>
</evidence>
<evidence type="ECO:0000256" key="4">
    <source>
        <dbReference type="ARBA" id="ARBA00022490"/>
    </source>
</evidence>
<feature type="coiled-coil region" evidence="9">
    <location>
        <begin position="1034"/>
        <end position="1061"/>
    </location>
</feature>
<evidence type="ECO:0000313" key="11">
    <source>
        <dbReference type="EMBL" id="KAG2482892.1"/>
    </source>
</evidence>
<sequence>MSTTQRSSRYSSAGNSAGYEDDFELEADEDGLDAGLELDAGAVEPFGEPTPASHHSSGYGGAAGSHDGAPGGDSSYRNDYDDAELSHGEDEGSTAGPSVGVGMVEHVGSRHSVASGSASPGRPTHDPYGDSDTPEHGTPDLGPRTSALSVGAGSGYQAASPPASAEPPRTSTSTYLTGGSPPSPPPPALPPLNPAVSPYLARGTPAATPGIPPAARPPLPSGRSSSGGGAGGGGGPSASHPQYLPLPAPHPAPSQSEGGIPALSAALLQQAGSRDAAAHQAQLAASIRQSVDALRASETVRQLQAAVEGLTAQVVSAERARSSAEAALVELSGRMQEQERRLNESWEARLLEKQREVQSLRTRVQQLEAASAKGRLTGSSNPRGSTGGAGASPSISPEEAEGLRKELLQTELLIRGYQQENEAATRTIKELEASLAAAEARSAEDVLRTERAAMMQREDAGRRNADTAAKLGRVLALERELQGVRDEAQSREKELKAQLDKLRAEKRALEARAGGVDLQAMADGDVLVTKLRGEMEAQRAQQQALIAEMQSKLSWYAENQGLLSANAGLLQQQREAIQGLQARLAQYEGPNAKGPAATRAATAQARVRELEAQVEQLQKALRGRAPGNSLAAVVAAARPSPEEAALVGELRERVEALEAELRVKDEDFELQLRSYQQRLEALRQQYAERAGRLEAATKNRGRAKELERQLEEQKAIFGRRVRELEAKLRAAQEAGAHIPPTPAPAPHAPPLGAGSGGPPSAAQTPTKAGAGAGQGGHLQQNPAHRRDDLVPAAQLRAREQEVRKLQTELERKSKQVSELHLKLGEAEARVTKLSADLRRSHASAPHHAPPRGRHDHLPVDERPVGPGAGPRGPQPDPYPAGGGPHDASSDGSALGLGGSRHGPGSASAEMLERLEERCGNLTVENSGLRQQAVALGREVAALREQLDEARATVAATIAASRSPPPPPPPASDPSELAALRRQLEASALALAAVQRSATEAVERAAHERAEHQRDMLRMHDEVAYREGLKWQERLATLDQELRSAQQRCEALEAELAVARSRGAGGGGGGGWSPEASAFAAMERRLDEMAREMAVRESRWRAVLADTQSLHGVQADVERRRWESTLAAKEAEVSATRSELQSLLREVAAVQELQARAAQQQQRERERD</sequence>
<dbReference type="Proteomes" id="UP000612055">
    <property type="component" value="Unassembled WGS sequence"/>
</dbReference>
<feature type="compositionally biased region" description="Low complexity" evidence="10">
    <location>
        <begin position="758"/>
        <end position="769"/>
    </location>
</feature>
<evidence type="ECO:0000256" key="8">
    <source>
        <dbReference type="ARBA" id="ARBA00023212"/>
    </source>
</evidence>
<dbReference type="OrthoDB" id="551463at2759"/>
<accession>A0A836BNJ5</accession>
<keyword evidence="6" id="KW-0970">Cilium biogenesis/degradation</keyword>
<feature type="coiled-coil region" evidence="9">
    <location>
        <begin position="911"/>
        <end position="959"/>
    </location>
</feature>
<dbReference type="AlphaFoldDB" id="A0A836BNJ5"/>
<dbReference type="GO" id="GO:0005814">
    <property type="term" value="C:centriole"/>
    <property type="evidence" value="ECO:0007669"/>
    <property type="project" value="UniProtKB-SubCell"/>
</dbReference>
<dbReference type="InterPro" id="IPR038774">
    <property type="entry name" value="CEP162-like"/>
</dbReference>
<evidence type="ECO:0000256" key="3">
    <source>
        <dbReference type="ARBA" id="ARBA00021406"/>
    </source>
</evidence>
<evidence type="ECO:0000256" key="5">
    <source>
        <dbReference type="ARBA" id="ARBA00022701"/>
    </source>
</evidence>
<evidence type="ECO:0000256" key="1">
    <source>
        <dbReference type="ARBA" id="ARBA00004114"/>
    </source>
</evidence>
<keyword evidence="8" id="KW-0206">Cytoskeleton</keyword>